<dbReference type="GO" id="GO:0016491">
    <property type="term" value="F:oxidoreductase activity"/>
    <property type="evidence" value="ECO:0007669"/>
    <property type="project" value="InterPro"/>
</dbReference>
<keyword evidence="5" id="KW-1185">Reference proteome</keyword>
<dbReference type="Gene3D" id="2.60.40.420">
    <property type="entry name" value="Cupredoxins - blue copper proteins"/>
    <property type="match status" value="1"/>
</dbReference>
<dbReference type="EMBL" id="BJWL01000015">
    <property type="protein sequence ID" value="GFZ01554.1"/>
    <property type="molecule type" value="Genomic_DNA"/>
</dbReference>
<dbReference type="InterPro" id="IPR045087">
    <property type="entry name" value="Cu-oxidase_fam"/>
</dbReference>
<evidence type="ECO:0000256" key="1">
    <source>
        <dbReference type="ARBA" id="ARBA00010609"/>
    </source>
</evidence>
<name>A0A7J0FSM0_9ERIC</name>
<dbReference type="Pfam" id="PF07731">
    <property type="entry name" value="Cu-oxidase_2"/>
    <property type="match status" value="1"/>
</dbReference>
<feature type="domain" description="Plastocyanin-like" evidence="3">
    <location>
        <begin position="425"/>
        <end position="482"/>
    </location>
</feature>
<dbReference type="PANTHER" id="PTHR11709">
    <property type="entry name" value="MULTI-COPPER OXIDASE"/>
    <property type="match status" value="1"/>
</dbReference>
<organism evidence="4 5">
    <name type="scientific">Actinidia rufa</name>
    <dbReference type="NCBI Taxonomy" id="165716"/>
    <lineage>
        <taxon>Eukaryota</taxon>
        <taxon>Viridiplantae</taxon>
        <taxon>Streptophyta</taxon>
        <taxon>Embryophyta</taxon>
        <taxon>Tracheophyta</taxon>
        <taxon>Spermatophyta</taxon>
        <taxon>Magnoliopsida</taxon>
        <taxon>eudicotyledons</taxon>
        <taxon>Gunneridae</taxon>
        <taxon>Pentapetalae</taxon>
        <taxon>asterids</taxon>
        <taxon>Ericales</taxon>
        <taxon>Actinidiaceae</taxon>
        <taxon>Actinidia</taxon>
    </lineage>
</organism>
<dbReference type="OrthoDB" id="1874341at2759"/>
<gene>
    <name evidence="4" type="ORF">Acr_15g0001630</name>
</gene>
<evidence type="ECO:0000259" key="3">
    <source>
        <dbReference type="Pfam" id="PF07731"/>
    </source>
</evidence>
<proteinExistence type="inferred from homology"/>
<comment type="caution">
    <text evidence="4">The sequence shown here is derived from an EMBL/GenBank/DDBJ whole genome shotgun (WGS) entry which is preliminary data.</text>
</comment>
<dbReference type="SUPFAM" id="SSF49503">
    <property type="entry name" value="Cupredoxins"/>
    <property type="match status" value="1"/>
</dbReference>
<evidence type="ECO:0000256" key="2">
    <source>
        <dbReference type="SAM" id="MobiDB-lite"/>
    </source>
</evidence>
<reference evidence="4 5" key="1">
    <citation type="submission" date="2019-07" db="EMBL/GenBank/DDBJ databases">
        <title>De Novo Assembly of kiwifruit Actinidia rufa.</title>
        <authorList>
            <person name="Sugita-Konishi S."/>
            <person name="Sato K."/>
            <person name="Mori E."/>
            <person name="Abe Y."/>
            <person name="Kisaki G."/>
            <person name="Hamano K."/>
            <person name="Suezawa K."/>
            <person name="Otani M."/>
            <person name="Fukuda T."/>
            <person name="Manabe T."/>
            <person name="Gomi K."/>
            <person name="Tabuchi M."/>
            <person name="Akimitsu K."/>
            <person name="Kataoka I."/>
        </authorList>
    </citation>
    <scope>NUCLEOTIDE SEQUENCE [LARGE SCALE GENOMIC DNA]</scope>
    <source>
        <strain evidence="5">cv. Fuchu</strain>
    </source>
</reference>
<comment type="similarity">
    <text evidence="1">Belongs to the multicopper oxidase family.</text>
</comment>
<sequence length="491" mass="54475">MQNQIKQAEANVPKAIERRSLLPRMIYLSIECASTSLKENVETNGSVFDPKISLELKILLERYAKFLGFPFQDAIEVLFATSSGGKSLEALSSDLIDWLNFAVFLNAWNLNSNKIGADKTACRTGTWHLVNSLLEKYILENLRSMGPIISSPGCNLPLLVQLVAEPLAWHALVIQSCVRSSLPSGKKKKKGGPTEQAHSQLSQGIRNSIQSLCAVIQEVENWLREQIKSPEDANMEIILSSLQVKDQKEGPGKVFQILETSISSMNDVEVGDRISQALKSWSSADVARKIVAGQRTILSEYCEVLCQFGGQNSTENHQRPPLTADQTPGGYYMAARACTTVQNAPFDDTTTAILEYKSTNKGVPTRPTLPRLPANKHSYRNIIHNTIQKSFKGQPKLRIVAAYLMQHSWGSNCTTRYSYLFDRGHPIHLHGYHFYVVGQGFGNFDPRRDTAASNLIDPPQRNTIDVPIGGWAFIRFVADNPVPPPADLPPC</sequence>
<dbReference type="InterPro" id="IPR011706">
    <property type="entry name" value="Cu-oxidase_C"/>
</dbReference>
<evidence type="ECO:0000313" key="5">
    <source>
        <dbReference type="Proteomes" id="UP000585474"/>
    </source>
</evidence>
<accession>A0A7J0FSM0</accession>
<evidence type="ECO:0000313" key="4">
    <source>
        <dbReference type="EMBL" id="GFZ01554.1"/>
    </source>
</evidence>
<protein>
    <submittedName>
        <fullName evidence="4">Tetratricopeptide repeat (TPR)-like superfamily protein</fullName>
    </submittedName>
</protein>
<dbReference type="Proteomes" id="UP000585474">
    <property type="component" value="Unassembled WGS sequence"/>
</dbReference>
<dbReference type="AlphaFoldDB" id="A0A7J0FSM0"/>
<dbReference type="InterPro" id="IPR008972">
    <property type="entry name" value="Cupredoxin"/>
</dbReference>
<feature type="region of interest" description="Disordered" evidence="2">
    <location>
        <begin position="182"/>
        <end position="202"/>
    </location>
</feature>
<dbReference type="PANTHER" id="PTHR11709:SF68">
    <property type="entry name" value="LACCASE-13"/>
    <property type="match status" value="1"/>
</dbReference>
<dbReference type="GO" id="GO:0005507">
    <property type="term" value="F:copper ion binding"/>
    <property type="evidence" value="ECO:0007669"/>
    <property type="project" value="InterPro"/>
</dbReference>